<name>A0AAU8CNM2_9HYPH</name>
<dbReference type="InterPro" id="IPR026044">
    <property type="entry name" value="MltA"/>
</dbReference>
<dbReference type="Gene3D" id="2.40.240.50">
    <property type="entry name" value="Barwin-like endoglucanases"/>
    <property type="match status" value="1"/>
</dbReference>
<keyword evidence="4" id="KW-0961">Cell wall biogenesis/degradation</keyword>
<dbReference type="EC" id="4.2.2.n1" evidence="2"/>
<dbReference type="GO" id="GO:0009254">
    <property type="term" value="P:peptidoglycan turnover"/>
    <property type="evidence" value="ECO:0007669"/>
    <property type="project" value="InterPro"/>
</dbReference>
<evidence type="ECO:0000256" key="5">
    <source>
        <dbReference type="ARBA" id="ARBA00030918"/>
    </source>
</evidence>
<dbReference type="GO" id="GO:0071555">
    <property type="term" value="P:cell wall organization"/>
    <property type="evidence" value="ECO:0007669"/>
    <property type="project" value="UniProtKB-KW"/>
</dbReference>
<reference evidence="7" key="1">
    <citation type="submission" date="2024-06" db="EMBL/GenBank/DDBJ databases">
        <title>Mesorhizobium karijinii sp. nov., a symbiont of the iconic Swainsona formosa from arid Australia.</title>
        <authorList>
            <person name="Hill Y.J."/>
            <person name="Watkin E.L.J."/>
            <person name="O'Hara G.W."/>
            <person name="Terpolilli J."/>
            <person name="Tye M.L."/>
            <person name="Kohlmeier M.G."/>
        </authorList>
    </citation>
    <scope>NUCLEOTIDE SEQUENCE</scope>
    <source>
        <strain evidence="7">WSM2240</strain>
    </source>
</reference>
<dbReference type="RefSeq" id="WP_353643966.1">
    <property type="nucleotide sequence ID" value="NZ_CP159253.1"/>
</dbReference>
<dbReference type="GO" id="GO:0004553">
    <property type="term" value="F:hydrolase activity, hydrolyzing O-glycosyl compounds"/>
    <property type="evidence" value="ECO:0007669"/>
    <property type="project" value="InterPro"/>
</dbReference>
<accession>A0AAU8CNM2</accession>
<dbReference type="PIRSF" id="PIRSF019422">
    <property type="entry name" value="MltA"/>
    <property type="match status" value="1"/>
</dbReference>
<dbReference type="SMART" id="SM00925">
    <property type="entry name" value="MltA"/>
    <property type="match status" value="1"/>
</dbReference>
<dbReference type="SUPFAM" id="SSF50685">
    <property type="entry name" value="Barwin-like endoglucanases"/>
    <property type="match status" value="1"/>
</dbReference>
<gene>
    <name evidence="7" type="ORF">ABVK50_25250</name>
</gene>
<dbReference type="GO" id="GO:0009253">
    <property type="term" value="P:peptidoglycan catabolic process"/>
    <property type="evidence" value="ECO:0007669"/>
    <property type="project" value="TreeGrafter"/>
</dbReference>
<organism evidence="7">
    <name type="scientific">Mesorhizobium sp. WSM2240</name>
    <dbReference type="NCBI Taxonomy" id="3228851"/>
    <lineage>
        <taxon>Bacteria</taxon>
        <taxon>Pseudomonadati</taxon>
        <taxon>Pseudomonadota</taxon>
        <taxon>Alphaproteobacteria</taxon>
        <taxon>Hyphomicrobiales</taxon>
        <taxon>Phyllobacteriaceae</taxon>
        <taxon>Mesorhizobium</taxon>
    </lineage>
</organism>
<dbReference type="EMBL" id="CP159253">
    <property type="protein sequence ID" value="XCG48502.1"/>
    <property type="molecule type" value="Genomic_DNA"/>
</dbReference>
<dbReference type="PANTHER" id="PTHR30124:SF0">
    <property type="entry name" value="MEMBRANE-BOUND LYTIC MUREIN TRANSGLYCOSYLASE A"/>
    <property type="match status" value="1"/>
</dbReference>
<evidence type="ECO:0000256" key="2">
    <source>
        <dbReference type="ARBA" id="ARBA00012587"/>
    </source>
</evidence>
<evidence type="ECO:0000256" key="4">
    <source>
        <dbReference type="ARBA" id="ARBA00023316"/>
    </source>
</evidence>
<dbReference type="AlphaFoldDB" id="A0AAU8CNM2"/>
<dbReference type="GO" id="GO:0019867">
    <property type="term" value="C:outer membrane"/>
    <property type="evidence" value="ECO:0007669"/>
    <property type="project" value="InterPro"/>
</dbReference>
<keyword evidence="3" id="KW-0456">Lyase</keyword>
<proteinExistence type="predicted"/>
<dbReference type="CDD" id="cd14668">
    <property type="entry name" value="mlta_B"/>
    <property type="match status" value="1"/>
</dbReference>
<evidence type="ECO:0000256" key="3">
    <source>
        <dbReference type="ARBA" id="ARBA00023239"/>
    </source>
</evidence>
<protein>
    <recommendedName>
        <fullName evidence="2">peptidoglycan lytic exotransglycosylase</fullName>
        <ecNumber evidence="2">4.2.2.n1</ecNumber>
    </recommendedName>
    <alternativeName>
        <fullName evidence="5">Murein hydrolase A</fullName>
    </alternativeName>
</protein>
<dbReference type="PANTHER" id="PTHR30124">
    <property type="entry name" value="MEMBRANE-BOUND LYTIC MUREIN TRANSGLYCOSYLASE A"/>
    <property type="match status" value="1"/>
</dbReference>
<dbReference type="Pfam" id="PF06725">
    <property type="entry name" value="3D"/>
    <property type="match status" value="1"/>
</dbReference>
<evidence type="ECO:0000256" key="1">
    <source>
        <dbReference type="ARBA" id="ARBA00001420"/>
    </source>
</evidence>
<evidence type="ECO:0000313" key="7">
    <source>
        <dbReference type="EMBL" id="XCG48502.1"/>
    </source>
</evidence>
<feature type="domain" description="Lytic transglycosylase MltA" evidence="6">
    <location>
        <begin position="102"/>
        <end position="259"/>
    </location>
</feature>
<dbReference type="GO" id="GO:0008933">
    <property type="term" value="F:peptidoglycan lytic transglycosylase activity"/>
    <property type="evidence" value="ECO:0007669"/>
    <property type="project" value="TreeGrafter"/>
</dbReference>
<dbReference type="Pfam" id="PF03562">
    <property type="entry name" value="MltA"/>
    <property type="match status" value="1"/>
</dbReference>
<dbReference type="Gene3D" id="2.40.40.10">
    <property type="entry name" value="RlpA-like domain"/>
    <property type="match status" value="1"/>
</dbReference>
<dbReference type="InterPro" id="IPR036908">
    <property type="entry name" value="RlpA-like_sf"/>
</dbReference>
<sequence>MPLSPAFQIVSFADLPGWIADDQSSAFDAFRRSAIHALSKPYRSGSLGVDSSSFSEAYEAARATKSLTHAESKAFFEVHFVPARIVPEDADAGLVTGFYEPEVEASLVRTERFCVPLLSRPADLVDIDDENRPDGMDPYLAFARQTGSGLVEYFDRAAIEQGALAGQDLEIAWIESKVDAFFIHVQGAARLNMADGSLRRVTYAGKSGQRFSGPGKILADRGEIPLNQVTMQSIRAWFTRNPDRVDEILQQNRSYIFFREAPVDDPALGPVAAAKVPLTPGRSIAVDRLLHTFSTPFFIDAPSLTAFGGQPFRRLLIAQDTGSAIVGAARGDLFAGSGHEAGEIAGVVRNRADFFALIPRALAEEQA</sequence>
<evidence type="ECO:0000259" key="6">
    <source>
        <dbReference type="SMART" id="SM00925"/>
    </source>
</evidence>
<dbReference type="InterPro" id="IPR010611">
    <property type="entry name" value="3D_dom"/>
</dbReference>
<comment type="catalytic activity">
    <reaction evidence="1">
        <text>Exolytic cleavage of the (1-&gt;4)-beta-glycosidic linkage between N-acetylmuramic acid (MurNAc) and N-acetylglucosamine (GlcNAc) residues in peptidoglycan, from either the reducing or the non-reducing ends of the peptidoglycan chains, with concomitant formation of a 1,6-anhydrobond in the MurNAc residue.</text>
        <dbReference type="EC" id="4.2.2.n1"/>
    </reaction>
</comment>
<dbReference type="InterPro" id="IPR005300">
    <property type="entry name" value="MltA_B"/>
</dbReference>
<dbReference type="CDD" id="cd14485">
    <property type="entry name" value="mltA_like_LT_A"/>
    <property type="match status" value="1"/>
</dbReference>